<organism evidence="2 3">
    <name type="scientific">Kolteria novifilia</name>
    <dbReference type="NCBI Taxonomy" id="2527975"/>
    <lineage>
        <taxon>Bacteria</taxon>
        <taxon>Pseudomonadati</taxon>
        <taxon>Planctomycetota</taxon>
        <taxon>Planctomycetia</taxon>
        <taxon>Kolteriales</taxon>
        <taxon>Kolteriaceae</taxon>
        <taxon>Kolteria</taxon>
    </lineage>
</organism>
<name>A0A518B8U4_9BACT</name>
<protein>
    <submittedName>
        <fullName evidence="2">Uncharacterized protein</fullName>
    </submittedName>
</protein>
<sequence precursor="true">MKHVTLVFSLALISLVFPVSSVIGDDTTTFTSVRLTVGEDGVGVLTVDSRPAEEAKQPAPSSSEPVSLKAFGKATVSKLKDGRFDVVYDFSKVTDIADIIPAFVPLPARTALEKQLSIDSDEGVLVLIPDETKRIHLPFPRMVRPPFEMQVDLIGHSDGLLQLTAAPGGYLIGVSLHGENTPEKDVEPSTIAVFERPGPKAVDGG</sequence>
<feature type="chain" id="PRO_5021963530" evidence="1">
    <location>
        <begin position="22"/>
        <end position="205"/>
    </location>
</feature>
<dbReference type="KEGG" id="knv:Pan216_42760"/>
<evidence type="ECO:0000256" key="1">
    <source>
        <dbReference type="SAM" id="SignalP"/>
    </source>
</evidence>
<evidence type="ECO:0000313" key="3">
    <source>
        <dbReference type="Proteomes" id="UP000317093"/>
    </source>
</evidence>
<keyword evidence="1" id="KW-0732">Signal</keyword>
<dbReference type="AlphaFoldDB" id="A0A518B8U4"/>
<dbReference type="Proteomes" id="UP000317093">
    <property type="component" value="Chromosome"/>
</dbReference>
<proteinExistence type="predicted"/>
<dbReference type="EMBL" id="CP036279">
    <property type="protein sequence ID" value="QDU63397.1"/>
    <property type="molecule type" value="Genomic_DNA"/>
</dbReference>
<accession>A0A518B8U4</accession>
<keyword evidence="3" id="KW-1185">Reference proteome</keyword>
<gene>
    <name evidence="2" type="ORF">Pan216_42760</name>
</gene>
<feature type="signal peptide" evidence="1">
    <location>
        <begin position="1"/>
        <end position="21"/>
    </location>
</feature>
<evidence type="ECO:0000313" key="2">
    <source>
        <dbReference type="EMBL" id="QDU63397.1"/>
    </source>
</evidence>
<reference evidence="2 3" key="1">
    <citation type="submission" date="2019-02" db="EMBL/GenBank/DDBJ databases">
        <title>Deep-cultivation of Planctomycetes and their phenomic and genomic characterization uncovers novel biology.</title>
        <authorList>
            <person name="Wiegand S."/>
            <person name="Jogler M."/>
            <person name="Boedeker C."/>
            <person name="Pinto D."/>
            <person name="Vollmers J."/>
            <person name="Rivas-Marin E."/>
            <person name="Kohn T."/>
            <person name="Peeters S.H."/>
            <person name="Heuer A."/>
            <person name="Rast P."/>
            <person name="Oberbeckmann S."/>
            <person name="Bunk B."/>
            <person name="Jeske O."/>
            <person name="Meyerdierks A."/>
            <person name="Storesund J.E."/>
            <person name="Kallscheuer N."/>
            <person name="Luecker S."/>
            <person name="Lage O.M."/>
            <person name="Pohl T."/>
            <person name="Merkel B.J."/>
            <person name="Hornburger P."/>
            <person name="Mueller R.-W."/>
            <person name="Bruemmer F."/>
            <person name="Labrenz M."/>
            <person name="Spormann A.M."/>
            <person name="Op den Camp H."/>
            <person name="Overmann J."/>
            <person name="Amann R."/>
            <person name="Jetten M.S.M."/>
            <person name="Mascher T."/>
            <person name="Medema M.H."/>
            <person name="Devos D.P."/>
            <person name="Kaster A.-K."/>
            <person name="Ovreas L."/>
            <person name="Rohde M."/>
            <person name="Galperin M.Y."/>
            <person name="Jogler C."/>
        </authorList>
    </citation>
    <scope>NUCLEOTIDE SEQUENCE [LARGE SCALE GENOMIC DNA]</scope>
    <source>
        <strain evidence="2 3">Pan216</strain>
    </source>
</reference>
<dbReference type="RefSeq" id="WP_145260836.1">
    <property type="nucleotide sequence ID" value="NZ_CP036279.1"/>
</dbReference>